<dbReference type="EC" id="1.1.1.133" evidence="3 6"/>
<reference evidence="9" key="1">
    <citation type="submission" date="2017-11" db="EMBL/GenBank/DDBJ databases">
        <title>The draft genome sequence of Chromatocurvus sp. F02.</title>
        <authorList>
            <person name="Du Z.-J."/>
            <person name="Chang Y.-Q."/>
        </authorList>
    </citation>
    <scope>NUCLEOTIDE SEQUENCE [LARGE SCALE GENOMIC DNA]</scope>
    <source>
        <strain evidence="9">F02</strain>
    </source>
</reference>
<name>A0A2N5Y7K1_9GAMM</name>
<keyword evidence="6" id="KW-0521">NADP</keyword>
<proteinExistence type="inferred from homology"/>
<evidence type="ECO:0000256" key="3">
    <source>
        <dbReference type="ARBA" id="ARBA00012929"/>
    </source>
</evidence>
<sequence>MSRPWIKSSNRSHCLPKTIVVTGARGQLGRELQRSAPATVNLVSLDRAQLDISDAAAVESCLENHRPDWVLNAAAYTAVDRAESDEDQATAINATGAVNLAAACARIGCRMVHVSTDFVFSGEAAHPYTPSSPTHPLGAYGRSKLAGERAVQAALPGAFIMRTGWVYSRSDANFVNTMLRLMRERDSLAVVCDQVGTPTWARGLAEAIWAAVERPQLQGIYHWSDAGVCSWYDFAVAIAEEGLAAGLLSRPVAVLPIPASDYPTPAQRPAFSVLDKQQSWHDLGLSPVHWRVQLRAMLQDLKDHGHD</sequence>
<organism evidence="8 9">
    <name type="scientific">Kineobactrum sediminis</name>
    <dbReference type="NCBI Taxonomy" id="1905677"/>
    <lineage>
        <taxon>Bacteria</taxon>
        <taxon>Pseudomonadati</taxon>
        <taxon>Pseudomonadota</taxon>
        <taxon>Gammaproteobacteria</taxon>
        <taxon>Cellvibrionales</taxon>
        <taxon>Halieaceae</taxon>
        <taxon>Kineobactrum</taxon>
    </lineage>
</organism>
<dbReference type="UniPathway" id="UPA00124"/>
<dbReference type="UniPathway" id="UPA00281"/>
<evidence type="ECO:0000313" key="9">
    <source>
        <dbReference type="Proteomes" id="UP000234845"/>
    </source>
</evidence>
<evidence type="ECO:0000259" key="7">
    <source>
        <dbReference type="Pfam" id="PF04321"/>
    </source>
</evidence>
<evidence type="ECO:0000256" key="6">
    <source>
        <dbReference type="RuleBase" id="RU364082"/>
    </source>
</evidence>
<keyword evidence="6" id="KW-0560">Oxidoreductase</keyword>
<dbReference type="GO" id="GO:0009243">
    <property type="term" value="P:O antigen biosynthetic process"/>
    <property type="evidence" value="ECO:0007669"/>
    <property type="project" value="UniProtKB-UniPathway"/>
</dbReference>
<dbReference type="GO" id="GO:0008831">
    <property type="term" value="F:dTDP-4-dehydrorhamnose reductase activity"/>
    <property type="evidence" value="ECO:0007669"/>
    <property type="project" value="UniProtKB-EC"/>
</dbReference>
<accession>A0A2N5Y7K1</accession>
<dbReference type="NCBIfam" id="TIGR01214">
    <property type="entry name" value="rmlD"/>
    <property type="match status" value="1"/>
</dbReference>
<comment type="cofactor">
    <cofactor evidence="6">
        <name>Mg(2+)</name>
        <dbReference type="ChEBI" id="CHEBI:18420"/>
    </cofactor>
    <text evidence="6">Binds 1 Mg(2+) ion per monomer.</text>
</comment>
<evidence type="ECO:0000256" key="2">
    <source>
        <dbReference type="ARBA" id="ARBA00010944"/>
    </source>
</evidence>
<evidence type="ECO:0000256" key="4">
    <source>
        <dbReference type="ARBA" id="ARBA00017099"/>
    </source>
</evidence>
<comment type="similarity">
    <text evidence="2 6">Belongs to the dTDP-4-dehydrorhamnose reductase family.</text>
</comment>
<dbReference type="OrthoDB" id="9803892at2"/>
<dbReference type="CDD" id="cd05254">
    <property type="entry name" value="dTDP_HR_like_SDR_e"/>
    <property type="match status" value="1"/>
</dbReference>
<dbReference type="Proteomes" id="UP000234845">
    <property type="component" value="Unassembled WGS sequence"/>
</dbReference>
<dbReference type="GO" id="GO:0019305">
    <property type="term" value="P:dTDP-rhamnose biosynthetic process"/>
    <property type="evidence" value="ECO:0007669"/>
    <property type="project" value="UniProtKB-UniPathway"/>
</dbReference>
<feature type="domain" description="RmlD-like substrate binding" evidence="7">
    <location>
        <begin position="18"/>
        <end position="301"/>
    </location>
</feature>
<evidence type="ECO:0000313" key="8">
    <source>
        <dbReference type="EMBL" id="PLW84349.1"/>
    </source>
</evidence>
<comment type="caution">
    <text evidence="8">The sequence shown here is derived from an EMBL/GenBank/DDBJ whole genome shotgun (WGS) entry which is preliminary data.</text>
</comment>
<dbReference type="Pfam" id="PF04321">
    <property type="entry name" value="RmlD_sub_bind"/>
    <property type="match status" value="1"/>
</dbReference>
<evidence type="ECO:0000256" key="1">
    <source>
        <dbReference type="ARBA" id="ARBA00004781"/>
    </source>
</evidence>
<dbReference type="AlphaFoldDB" id="A0A2N5Y7K1"/>
<dbReference type="InterPro" id="IPR036291">
    <property type="entry name" value="NAD(P)-bd_dom_sf"/>
</dbReference>
<comment type="function">
    <text evidence="6">Catalyzes the reduction of dTDP-6-deoxy-L-lyxo-4-hexulose to yield dTDP-L-rhamnose.</text>
</comment>
<dbReference type="Gene3D" id="3.90.25.10">
    <property type="entry name" value="UDP-galactose 4-epimerase, domain 1"/>
    <property type="match status" value="1"/>
</dbReference>
<dbReference type="InterPro" id="IPR029903">
    <property type="entry name" value="RmlD-like-bd"/>
</dbReference>
<dbReference type="GO" id="GO:0005829">
    <property type="term" value="C:cytosol"/>
    <property type="evidence" value="ECO:0007669"/>
    <property type="project" value="TreeGrafter"/>
</dbReference>
<dbReference type="Gene3D" id="3.40.50.720">
    <property type="entry name" value="NAD(P)-binding Rossmann-like Domain"/>
    <property type="match status" value="1"/>
</dbReference>
<dbReference type="PANTHER" id="PTHR10491:SF4">
    <property type="entry name" value="METHIONINE ADENOSYLTRANSFERASE 2 SUBUNIT BETA"/>
    <property type="match status" value="1"/>
</dbReference>
<gene>
    <name evidence="8" type="primary">rfbD</name>
    <name evidence="8" type="ORF">CWI75_03145</name>
</gene>
<comment type="pathway">
    <text evidence="1 6">Carbohydrate biosynthesis; dTDP-L-rhamnose biosynthesis.</text>
</comment>
<protein>
    <recommendedName>
        <fullName evidence="4 6">dTDP-4-dehydrorhamnose reductase</fullName>
        <ecNumber evidence="3 6">1.1.1.133</ecNumber>
    </recommendedName>
</protein>
<dbReference type="SUPFAM" id="SSF51735">
    <property type="entry name" value="NAD(P)-binding Rossmann-fold domains"/>
    <property type="match status" value="1"/>
</dbReference>
<dbReference type="EMBL" id="PKLZ01000001">
    <property type="protein sequence ID" value="PLW84349.1"/>
    <property type="molecule type" value="Genomic_DNA"/>
</dbReference>
<dbReference type="FunFam" id="3.40.50.720:FF:000159">
    <property type="entry name" value="dTDP-4-dehydrorhamnose reductase"/>
    <property type="match status" value="1"/>
</dbReference>
<evidence type="ECO:0000256" key="5">
    <source>
        <dbReference type="ARBA" id="ARBA00048200"/>
    </source>
</evidence>
<dbReference type="InterPro" id="IPR005913">
    <property type="entry name" value="dTDP_dehydrorham_reduct"/>
</dbReference>
<dbReference type="PANTHER" id="PTHR10491">
    <property type="entry name" value="DTDP-4-DEHYDRORHAMNOSE REDUCTASE"/>
    <property type="match status" value="1"/>
</dbReference>
<keyword evidence="9" id="KW-1185">Reference proteome</keyword>
<comment type="catalytic activity">
    <reaction evidence="5 6">
        <text>dTDP-beta-L-rhamnose + NADP(+) = dTDP-4-dehydro-beta-L-rhamnose + NADPH + H(+)</text>
        <dbReference type="Rhea" id="RHEA:21796"/>
        <dbReference type="ChEBI" id="CHEBI:15378"/>
        <dbReference type="ChEBI" id="CHEBI:57510"/>
        <dbReference type="ChEBI" id="CHEBI:57783"/>
        <dbReference type="ChEBI" id="CHEBI:58349"/>
        <dbReference type="ChEBI" id="CHEBI:62830"/>
        <dbReference type="EC" id="1.1.1.133"/>
    </reaction>
</comment>